<organism evidence="1">
    <name type="scientific">Graphocephala atropunctata</name>
    <dbReference type="NCBI Taxonomy" id="36148"/>
    <lineage>
        <taxon>Eukaryota</taxon>
        <taxon>Metazoa</taxon>
        <taxon>Ecdysozoa</taxon>
        <taxon>Arthropoda</taxon>
        <taxon>Hexapoda</taxon>
        <taxon>Insecta</taxon>
        <taxon>Pterygota</taxon>
        <taxon>Neoptera</taxon>
        <taxon>Paraneoptera</taxon>
        <taxon>Hemiptera</taxon>
        <taxon>Auchenorrhyncha</taxon>
        <taxon>Membracoidea</taxon>
        <taxon>Cicadellidae</taxon>
        <taxon>Cicadellinae</taxon>
        <taxon>Cicadellini</taxon>
        <taxon>Graphocephala</taxon>
    </lineage>
</organism>
<dbReference type="Gene3D" id="3.30.420.10">
    <property type="entry name" value="Ribonuclease H-like superfamily/Ribonuclease H"/>
    <property type="match status" value="1"/>
</dbReference>
<dbReference type="GO" id="GO:0003676">
    <property type="term" value="F:nucleic acid binding"/>
    <property type="evidence" value="ECO:0007669"/>
    <property type="project" value="InterPro"/>
</dbReference>
<dbReference type="PANTHER" id="PTHR47326:SF1">
    <property type="entry name" value="HTH PSQ-TYPE DOMAIN-CONTAINING PROTEIN"/>
    <property type="match status" value="1"/>
</dbReference>
<evidence type="ECO:0000313" key="1">
    <source>
        <dbReference type="EMBL" id="JAT15636.1"/>
    </source>
</evidence>
<name>A0A1B6KVZ8_9HEMI</name>
<dbReference type="EMBL" id="GEBQ01024341">
    <property type="protein sequence ID" value="JAT15636.1"/>
    <property type="molecule type" value="Transcribed_RNA"/>
</dbReference>
<sequence length="105" mass="12402">MIVQQLKEGDFVQRSEFCRIMDEMLMEDLDATVFIQAHFHHDGYVNVQNCRYWASENPQELHQRPLHSLKVTVWCCISKLGIVGPYFLKRKELQLLLHQLATLKC</sequence>
<dbReference type="PANTHER" id="PTHR47326">
    <property type="entry name" value="TRANSPOSABLE ELEMENT TC3 TRANSPOSASE-LIKE PROTEIN"/>
    <property type="match status" value="1"/>
</dbReference>
<dbReference type="InterPro" id="IPR036397">
    <property type="entry name" value="RNaseH_sf"/>
</dbReference>
<proteinExistence type="predicted"/>
<reference evidence="1" key="1">
    <citation type="submission" date="2015-11" db="EMBL/GenBank/DDBJ databases">
        <title>De novo transcriptome assembly of four potential Pierce s Disease insect vectors from Arizona vineyards.</title>
        <authorList>
            <person name="Tassone E.E."/>
        </authorList>
    </citation>
    <scope>NUCLEOTIDE SEQUENCE</scope>
</reference>
<protein>
    <submittedName>
        <fullName evidence="1">Uncharacterized protein</fullName>
    </submittedName>
</protein>
<dbReference type="AlphaFoldDB" id="A0A1B6KVZ8"/>
<accession>A0A1B6KVZ8</accession>
<gene>
    <name evidence="1" type="ORF">g.7715</name>
</gene>